<dbReference type="SMART" id="SM00320">
    <property type="entry name" value="WD40"/>
    <property type="match status" value="5"/>
</dbReference>
<keyword evidence="1 3" id="KW-0853">WD repeat</keyword>
<feature type="repeat" description="WD" evidence="3">
    <location>
        <begin position="91"/>
        <end position="123"/>
    </location>
</feature>
<dbReference type="PROSITE" id="PS50294">
    <property type="entry name" value="WD_REPEATS_REGION"/>
    <property type="match status" value="1"/>
</dbReference>
<proteinExistence type="predicted"/>
<name>A0A7S2HTA8_9STRA</name>
<evidence type="ECO:0000256" key="2">
    <source>
        <dbReference type="ARBA" id="ARBA00022737"/>
    </source>
</evidence>
<evidence type="ECO:0000256" key="1">
    <source>
        <dbReference type="ARBA" id="ARBA00022574"/>
    </source>
</evidence>
<sequence>MEHQGEFQLSSPEDAISSVKFAPSTNFVLAACWDAKLRLYDASQKQLVHVFEAKGPLLDGCFLDNTHGVAGGLDQAVRVFDLNVGGAGTVLGSHGKAIRCLEYSPRNELLFSGGWDAKVNAWDPRAASGQRALATLDLPGKAFTMALTETRIVVGTADRRIVCYDIRNLSQPEFSRESSLKYQTRCIRAFPDGEGFALSSIEGRVAIEYFSPEAEAKKYAFKCHRVMNMVFPVNAIAFHPIHGTFATGGCDGYVNVWDGRNKKRLCQLPSYPTSIASLSFNRDGTMLAVASSYTFEEGEKDHPPDQLFIRHISDADVKPKPRT</sequence>
<keyword evidence="2" id="KW-0677">Repeat</keyword>
<feature type="repeat" description="WD" evidence="3">
    <location>
        <begin position="9"/>
        <end position="50"/>
    </location>
</feature>
<dbReference type="EMBL" id="HBGS01064325">
    <property type="protein sequence ID" value="CAD9499565.1"/>
    <property type="molecule type" value="Transcribed_RNA"/>
</dbReference>
<gene>
    <name evidence="4" type="ORF">DSPE1174_LOCUS33567</name>
</gene>
<dbReference type="InterPro" id="IPR036322">
    <property type="entry name" value="WD40_repeat_dom_sf"/>
</dbReference>
<dbReference type="Gene3D" id="2.130.10.10">
    <property type="entry name" value="YVTN repeat-like/Quinoprotein amine dehydrogenase"/>
    <property type="match status" value="1"/>
</dbReference>
<evidence type="ECO:0000256" key="3">
    <source>
        <dbReference type="PROSITE-ProRule" id="PRU00221"/>
    </source>
</evidence>
<evidence type="ECO:0008006" key="5">
    <source>
        <dbReference type="Google" id="ProtNLM"/>
    </source>
</evidence>
<feature type="repeat" description="WD" evidence="3">
    <location>
        <begin position="233"/>
        <end position="267"/>
    </location>
</feature>
<dbReference type="AlphaFoldDB" id="A0A7S2HTA8"/>
<dbReference type="PANTHER" id="PTHR10971">
    <property type="entry name" value="MRNA EXPORT FACTOR AND BUB3"/>
    <property type="match status" value="1"/>
</dbReference>
<organism evidence="4">
    <name type="scientific">Octactis speculum</name>
    <dbReference type="NCBI Taxonomy" id="3111310"/>
    <lineage>
        <taxon>Eukaryota</taxon>
        <taxon>Sar</taxon>
        <taxon>Stramenopiles</taxon>
        <taxon>Ochrophyta</taxon>
        <taxon>Dictyochophyceae</taxon>
        <taxon>Dictyochales</taxon>
        <taxon>Dictyochaceae</taxon>
        <taxon>Octactis</taxon>
    </lineage>
</organism>
<dbReference type="InterPro" id="IPR001680">
    <property type="entry name" value="WD40_rpt"/>
</dbReference>
<evidence type="ECO:0000313" key="4">
    <source>
        <dbReference type="EMBL" id="CAD9499565.1"/>
    </source>
</evidence>
<dbReference type="Pfam" id="PF00400">
    <property type="entry name" value="WD40"/>
    <property type="match status" value="3"/>
</dbReference>
<dbReference type="InterPro" id="IPR015943">
    <property type="entry name" value="WD40/YVTN_repeat-like_dom_sf"/>
</dbReference>
<protein>
    <recommendedName>
        <fullName evidence="5">Anaphase-promoting complex subunit 4 WD40 domain-containing protein</fullName>
    </recommendedName>
</protein>
<dbReference type="SUPFAM" id="SSF50978">
    <property type="entry name" value="WD40 repeat-like"/>
    <property type="match status" value="1"/>
</dbReference>
<dbReference type="PROSITE" id="PS50082">
    <property type="entry name" value="WD_REPEATS_2"/>
    <property type="match status" value="3"/>
</dbReference>
<reference evidence="4" key="1">
    <citation type="submission" date="2021-01" db="EMBL/GenBank/DDBJ databases">
        <authorList>
            <person name="Corre E."/>
            <person name="Pelletier E."/>
            <person name="Niang G."/>
            <person name="Scheremetjew M."/>
            <person name="Finn R."/>
            <person name="Kale V."/>
            <person name="Holt S."/>
            <person name="Cochrane G."/>
            <person name="Meng A."/>
            <person name="Brown T."/>
            <person name="Cohen L."/>
        </authorList>
    </citation>
    <scope>NUCLEOTIDE SEQUENCE</scope>
    <source>
        <strain evidence="4">CCMP1381</strain>
    </source>
</reference>
<accession>A0A7S2HTA8</accession>